<dbReference type="EMBL" id="MDDR01000019">
    <property type="protein sequence ID" value="OIN53367.1"/>
    <property type="molecule type" value="Genomic_DNA"/>
</dbReference>
<dbReference type="AlphaFoldDB" id="A0A1S2V3S7"/>
<evidence type="ECO:0000313" key="2">
    <source>
        <dbReference type="Proteomes" id="UP000181661"/>
    </source>
</evidence>
<organism evidence="1 2">
    <name type="scientific">Pseudomonas costantinii</name>
    <dbReference type="NCBI Taxonomy" id="168469"/>
    <lineage>
        <taxon>Bacteria</taxon>
        <taxon>Pseudomonadati</taxon>
        <taxon>Pseudomonadota</taxon>
        <taxon>Gammaproteobacteria</taxon>
        <taxon>Pseudomonadales</taxon>
        <taxon>Pseudomonadaceae</taxon>
        <taxon>Pseudomonas</taxon>
    </lineage>
</organism>
<dbReference type="Proteomes" id="UP000181661">
    <property type="component" value="Unassembled WGS sequence"/>
</dbReference>
<name>A0A1S2V3S7_9PSED</name>
<gene>
    <name evidence="1" type="ORF">BFL40_10410</name>
</gene>
<evidence type="ECO:0000313" key="1">
    <source>
        <dbReference type="EMBL" id="OIN53367.1"/>
    </source>
</evidence>
<sequence>MQGSADNVIANSWNFDHTHKVFKKIIVDVHIRDVPQIMIDNKIYSTIRCVSYATSIGRCRFFLIPDGSADRYLSMIITHSKVKRTVG</sequence>
<comment type="caution">
    <text evidence="1">The sequence shown here is derived from an EMBL/GenBank/DDBJ whole genome shotgun (WGS) entry which is preliminary data.</text>
</comment>
<protein>
    <submittedName>
        <fullName evidence="1">Uncharacterized protein</fullName>
    </submittedName>
</protein>
<reference evidence="1 2" key="1">
    <citation type="submission" date="2016-08" db="EMBL/GenBank/DDBJ databases">
        <title>Draft genome sequence of Pseudomonas costantinii LMG 22119, type strain isolated from cultivated mushroom (Agaricus bisporus) sporophores.</title>
        <authorList>
            <person name="Tambong J.T."/>
        </authorList>
    </citation>
    <scope>NUCLEOTIDE SEQUENCE [LARGE SCALE GENOMIC DNA]</scope>
    <source>
        <strain evidence="1 2">LMG 22119</strain>
    </source>
</reference>
<proteinExistence type="predicted"/>
<accession>A0A1S2V3S7</accession>